<accession>A0A1E3I7I5</accession>
<feature type="transmembrane region" description="Helical" evidence="12">
    <location>
        <begin position="409"/>
        <end position="431"/>
    </location>
</feature>
<dbReference type="EMBL" id="AWGJ01000001">
    <property type="protein sequence ID" value="ODN84458.1"/>
    <property type="molecule type" value="Genomic_DNA"/>
</dbReference>
<dbReference type="PANTHER" id="PTHR22760">
    <property type="entry name" value="GLYCOSYLTRANSFERASE"/>
    <property type="match status" value="1"/>
</dbReference>
<evidence type="ECO:0000256" key="3">
    <source>
        <dbReference type="ARBA" id="ARBA00007063"/>
    </source>
</evidence>
<feature type="transmembrane region" description="Helical" evidence="12">
    <location>
        <begin position="16"/>
        <end position="34"/>
    </location>
</feature>
<sequence>MPAPPPSPLPPNRKSLTLLLSSLPFFITFTHIFLSPYTKVEESFTLHAVHDVLAYGFGKDGLKNWDHITFPGAVPRSFLPPILLGLITYPFSALFVALGVIKTKIGVQILIRLILASFFSLSFNHLAASLQIVYGTPSRIWFTLLSLGSFHIPYYAGRTLPNFTALPGVLWSISQVIRSESSHTAKEGQTQLRNAIITLTALATIVRLELALFVLPVALSLVVLQRATIGQVFQWGLIGGFGSLAVTSPIDYTLWLPALSHPDFPFNSPSQLLWPELSSLIYNALEGHSEEWGIMPFHYYFTNSIPKLLVGNSALVGLAGGLWAFARVGGQKLVRQVGCWDQSLAGRDVGRILTVWGLSISSVLVGLSALGHKEWRFILPILPILHIISALSASNLWSLPPPSSYLRPLARLAVLGLLAVNLLATGVMTFLSVNNYPGGDVWQALETAGVAEGEKIWFPSYPLQTGATLFTFTHDHAAGQGLGFWPALPAAEEPRWVYDKSEGVDLSSLQWKDGVDFVVTGDWAGLTEDGWEMVAEVGGLEGVGKAPGQYKVEARWGRKLVILKRY</sequence>
<dbReference type="Pfam" id="PF03901">
    <property type="entry name" value="Glyco_transf_22"/>
    <property type="match status" value="1"/>
</dbReference>
<dbReference type="GeneID" id="30151714"/>
<feature type="transmembrane region" description="Helical" evidence="12">
    <location>
        <begin position="305"/>
        <end position="326"/>
    </location>
</feature>
<evidence type="ECO:0000256" key="1">
    <source>
        <dbReference type="ARBA" id="ARBA00004477"/>
    </source>
</evidence>
<organism evidence="13 14">
    <name type="scientific">Cryptococcus amylolentus CBS 6039</name>
    <dbReference type="NCBI Taxonomy" id="1295533"/>
    <lineage>
        <taxon>Eukaryota</taxon>
        <taxon>Fungi</taxon>
        <taxon>Dikarya</taxon>
        <taxon>Basidiomycota</taxon>
        <taxon>Agaricomycotina</taxon>
        <taxon>Tremellomycetes</taxon>
        <taxon>Tremellales</taxon>
        <taxon>Cryptococcaceae</taxon>
        <taxon>Cryptococcus</taxon>
    </lineage>
</organism>
<name>A0A1E3I7I5_9TREE</name>
<dbReference type="InterPro" id="IPR005599">
    <property type="entry name" value="GPI_mannosylTrfase"/>
</dbReference>
<evidence type="ECO:0000256" key="9">
    <source>
        <dbReference type="ARBA" id="ARBA00023136"/>
    </source>
</evidence>
<keyword evidence="8 12" id="KW-1133">Transmembrane helix</keyword>
<evidence type="ECO:0000313" key="13">
    <source>
        <dbReference type="EMBL" id="ODN84458.1"/>
    </source>
</evidence>
<evidence type="ECO:0000256" key="6">
    <source>
        <dbReference type="ARBA" id="ARBA00022692"/>
    </source>
</evidence>
<reference evidence="13 14" key="1">
    <citation type="submission" date="2016-06" db="EMBL/GenBank/DDBJ databases">
        <title>Evolution of pathogenesis and genome organization in the Tremellales.</title>
        <authorList>
            <person name="Cuomo C."/>
            <person name="Litvintseva A."/>
            <person name="Heitman J."/>
            <person name="Chen Y."/>
            <person name="Sun S."/>
            <person name="Springer D."/>
            <person name="Dromer F."/>
            <person name="Young S."/>
            <person name="Zeng Q."/>
            <person name="Chapman S."/>
            <person name="Gujja S."/>
            <person name="Saif S."/>
            <person name="Birren B."/>
        </authorList>
    </citation>
    <scope>NUCLEOTIDE SEQUENCE [LARGE SCALE GENOMIC DNA]</scope>
    <source>
        <strain evidence="13 14">CBS 6039</strain>
    </source>
</reference>
<feature type="transmembrane region" description="Helical" evidence="12">
    <location>
        <begin position="352"/>
        <end position="371"/>
    </location>
</feature>
<dbReference type="GO" id="GO:0006487">
    <property type="term" value="P:protein N-linked glycosylation"/>
    <property type="evidence" value="ECO:0007669"/>
    <property type="project" value="TreeGrafter"/>
</dbReference>
<dbReference type="GO" id="GO:0005789">
    <property type="term" value="C:endoplasmic reticulum membrane"/>
    <property type="evidence" value="ECO:0007669"/>
    <property type="project" value="UniProtKB-SubCell"/>
</dbReference>
<evidence type="ECO:0000256" key="8">
    <source>
        <dbReference type="ARBA" id="ARBA00022989"/>
    </source>
</evidence>
<evidence type="ECO:0000256" key="4">
    <source>
        <dbReference type="ARBA" id="ARBA00022676"/>
    </source>
</evidence>
<comment type="subcellular location">
    <subcellularLocation>
        <location evidence="1 12">Endoplasmic reticulum membrane</location>
        <topology evidence="1 12">Multi-pass membrane protein</topology>
    </subcellularLocation>
</comment>
<comment type="pathway">
    <text evidence="2">Protein modification; protein glycosylation.</text>
</comment>
<keyword evidence="9 12" id="KW-0472">Membrane</keyword>
<keyword evidence="7 12" id="KW-0256">Endoplasmic reticulum</keyword>
<comment type="catalytic activity">
    <reaction evidence="11">
        <text>an alpha-D-Man-(1-&gt;2)-alpha-D-Man-(1-&gt;2)-alpha-D-Man-(1-&gt;3)-[alpha-D-Man-(1-&gt;2)-alpha-D-Man-(1-&gt;3)-alpha-D-Man-(1-&gt;6)]-beta-D-Man-(1-&gt;4)-beta-D-GlcNAc-(1-&gt;4)-alpha-D-GlcNAc-diphospho-di-trans,poly-cis-dolichol + a di-trans,poly-cis-dolichyl beta-D-mannosyl phosphate = an alpha-D-Man-(1-&gt;2)-alpha-D-Man-(1-&gt;2)-alpha-D-Man-(1-&gt;3)-[alpha-D-Man-(1-&gt;2)-alpha-D-Man-(1-&gt;3)-[alpha-D-Man-(1-&gt;6)]-alpha-D-Man-(1-&gt;6)]-beta-D-Man-(1-&gt;4)-beta-D-GlcNAc-(1-&gt;4)-alpha-D-GlcNAc-diphospho-di-trans,poly-cis-dolichol + a di-trans,poly-cis-dolichyl phosphate + H(+)</text>
        <dbReference type="Rhea" id="RHEA:29535"/>
        <dbReference type="Rhea" id="RHEA-COMP:19498"/>
        <dbReference type="Rhea" id="RHEA-COMP:19501"/>
        <dbReference type="Rhea" id="RHEA-COMP:19518"/>
        <dbReference type="Rhea" id="RHEA-COMP:19519"/>
        <dbReference type="ChEBI" id="CHEBI:15378"/>
        <dbReference type="ChEBI" id="CHEBI:57683"/>
        <dbReference type="ChEBI" id="CHEBI:58211"/>
        <dbReference type="ChEBI" id="CHEBI:132517"/>
        <dbReference type="ChEBI" id="CHEBI:132519"/>
        <dbReference type="EC" id="2.4.1.260"/>
    </reaction>
    <physiologicalReaction direction="left-to-right" evidence="11">
        <dbReference type="Rhea" id="RHEA:29536"/>
    </physiologicalReaction>
</comment>
<dbReference type="PANTHER" id="PTHR22760:SF1">
    <property type="entry name" value="DOL-P-MAN:MAN(7)GLCNAC(2)-PP-DOL ALPHA-1,6-MANNOSYLTRANSFERASE"/>
    <property type="match status" value="1"/>
</dbReference>
<dbReference type="UniPathway" id="UPA00378"/>
<gene>
    <name evidence="13" type="ORF">L202_00405</name>
</gene>
<feature type="transmembrane region" description="Helical" evidence="12">
    <location>
        <begin position="196"/>
        <end position="223"/>
    </location>
</feature>
<feature type="transmembrane region" description="Helical" evidence="12">
    <location>
        <begin position="113"/>
        <end position="134"/>
    </location>
</feature>
<feature type="transmembrane region" description="Helical" evidence="12">
    <location>
        <begin position="78"/>
        <end position="101"/>
    </location>
</feature>
<evidence type="ECO:0000256" key="7">
    <source>
        <dbReference type="ARBA" id="ARBA00022824"/>
    </source>
</evidence>
<evidence type="ECO:0000256" key="12">
    <source>
        <dbReference type="RuleBase" id="RU363075"/>
    </source>
</evidence>
<evidence type="ECO:0000256" key="11">
    <source>
        <dbReference type="ARBA" id="ARBA00048899"/>
    </source>
</evidence>
<keyword evidence="4 12" id="KW-0328">Glycosyltransferase</keyword>
<feature type="transmembrane region" description="Helical" evidence="12">
    <location>
        <begin position="235"/>
        <end position="255"/>
    </location>
</feature>
<evidence type="ECO:0000256" key="10">
    <source>
        <dbReference type="ARBA" id="ARBA00044721"/>
    </source>
</evidence>
<comment type="similarity">
    <text evidence="3 12">Belongs to the glycosyltransferase 22 family.</text>
</comment>
<protein>
    <recommendedName>
        <fullName evidence="12">Mannosyltransferase</fullName>
        <ecNumber evidence="12">2.4.1.-</ecNumber>
    </recommendedName>
</protein>
<dbReference type="Proteomes" id="UP000094065">
    <property type="component" value="Unassembled WGS sequence"/>
</dbReference>
<evidence type="ECO:0000256" key="2">
    <source>
        <dbReference type="ARBA" id="ARBA00004922"/>
    </source>
</evidence>
<dbReference type="RefSeq" id="XP_018998261.1">
    <property type="nucleotide sequence ID" value="XM_019133556.1"/>
</dbReference>
<dbReference type="GO" id="GO:0052917">
    <property type="term" value="F:dol-P-Man:Man(7)GlcNAc(2)-PP-Dol alpha-1,6-mannosyltransferase activity"/>
    <property type="evidence" value="ECO:0007669"/>
    <property type="project" value="UniProtKB-EC"/>
</dbReference>
<dbReference type="OrthoDB" id="19039at2759"/>
<feature type="transmembrane region" description="Helical" evidence="12">
    <location>
        <begin position="377"/>
        <end position="397"/>
    </location>
</feature>
<dbReference type="AlphaFoldDB" id="A0A1E3I7I5"/>
<proteinExistence type="inferred from homology"/>
<evidence type="ECO:0000313" key="14">
    <source>
        <dbReference type="Proteomes" id="UP000094065"/>
    </source>
</evidence>
<dbReference type="STRING" id="1295533.A0A1E3I7I5"/>
<keyword evidence="6 12" id="KW-0812">Transmembrane</keyword>
<comment type="caution">
    <text evidence="13">The sequence shown here is derived from an EMBL/GenBank/DDBJ whole genome shotgun (WGS) entry which is preliminary data.</text>
</comment>
<keyword evidence="14" id="KW-1185">Reference proteome</keyword>
<dbReference type="EC" id="2.4.1.-" evidence="12"/>
<evidence type="ECO:0000256" key="5">
    <source>
        <dbReference type="ARBA" id="ARBA00022679"/>
    </source>
</evidence>
<comment type="function">
    <text evidence="10">Mannosyltransferase that operates in the biosynthetic pathway of dolichol-linked oligosaccharides, the glycan precursors employed in protein asparagine (N)-glycosylation. The assembly of dolichol-linked oligosaccharides begins on the cytosolic side of the endoplasmic reticulum membrane and finishes in its lumen. The sequential addition of sugars to dolichol pyrophosphate produces dolichol-linked oligosaccharides containing fourteen sugars, including two GlcNAcs, nine mannoses and three glucoses. Once assembled, the oligosaccharide is transferred from the lipid to nascent proteins by oligosaccharyltransferases. In the lumen of the endoplasmic reticulum, adds the eighth mannose residue in an alpha-1,6 linkage onto Man(7)GlcNAc(2)-PP-dolichol to produce Man(8)GlcNAc(2)-PP-dolichol.</text>
</comment>
<keyword evidence="5" id="KW-0808">Transferase</keyword>